<organism evidence="7 8">
    <name type="scientific">Paeniglutamicibacter psychrophenolicus</name>
    <dbReference type="NCBI Taxonomy" id="257454"/>
    <lineage>
        <taxon>Bacteria</taxon>
        <taxon>Bacillati</taxon>
        <taxon>Actinomycetota</taxon>
        <taxon>Actinomycetes</taxon>
        <taxon>Micrococcales</taxon>
        <taxon>Micrococcaceae</taxon>
        <taxon>Paeniglutamicibacter</taxon>
    </lineage>
</organism>
<name>A0ABS4WBD6_9MICC</name>
<dbReference type="Gene3D" id="3.30.300.30">
    <property type="match status" value="1"/>
</dbReference>
<dbReference type="SUPFAM" id="SSF56801">
    <property type="entry name" value="Acetyl-CoA synthetase-like"/>
    <property type="match status" value="1"/>
</dbReference>
<dbReference type="Pfam" id="PF00501">
    <property type="entry name" value="AMP-binding"/>
    <property type="match status" value="1"/>
</dbReference>
<dbReference type="EMBL" id="JAGIOE010000001">
    <property type="protein sequence ID" value="MBP2373520.1"/>
    <property type="molecule type" value="Genomic_DNA"/>
</dbReference>
<reference evidence="7 8" key="1">
    <citation type="submission" date="2021-03" db="EMBL/GenBank/DDBJ databases">
        <title>Sequencing the genomes of 1000 actinobacteria strains.</title>
        <authorList>
            <person name="Klenk H.-P."/>
        </authorList>
    </citation>
    <scope>NUCLEOTIDE SEQUENCE [LARGE SCALE GENOMIC DNA]</scope>
    <source>
        <strain evidence="7 8">DSM 15454</strain>
    </source>
</reference>
<dbReference type="EC" id="6.2.1.-" evidence="7"/>
<evidence type="ECO:0000256" key="1">
    <source>
        <dbReference type="ARBA" id="ARBA00006432"/>
    </source>
</evidence>
<dbReference type="RefSeq" id="WP_209906695.1">
    <property type="nucleotide sequence ID" value="NZ_BAAAMI010000005.1"/>
</dbReference>
<evidence type="ECO:0000313" key="7">
    <source>
        <dbReference type="EMBL" id="MBP2373520.1"/>
    </source>
</evidence>
<feature type="domain" description="AMP-dependent synthetase/ligase" evidence="5">
    <location>
        <begin position="30"/>
        <end position="391"/>
    </location>
</feature>
<dbReference type="PANTHER" id="PTHR43107">
    <property type="entry name" value="LONG-CHAIN FATTY ACID TRANSPORT PROTEIN"/>
    <property type="match status" value="1"/>
</dbReference>
<protein>
    <submittedName>
        <fullName evidence="7">Crotonobetaine/carnitine-CoA ligase</fullName>
        <ecNumber evidence="7">6.2.1.-</ecNumber>
    </submittedName>
</protein>
<dbReference type="GO" id="GO:0016874">
    <property type="term" value="F:ligase activity"/>
    <property type="evidence" value="ECO:0007669"/>
    <property type="project" value="UniProtKB-KW"/>
</dbReference>
<comment type="similarity">
    <text evidence="1">Belongs to the ATP-dependent AMP-binding enzyme family.</text>
</comment>
<sequence length="544" mass="59985">MPHNTISTPLPWDALTREFAVEDRTLPVMLQAQALRFGDRVLYEFHGKRVTYSEAISIASRGAQTLHLAGVSKGDRVALVCGNRPEFFEVFLGAAWLGAITVPLNTAIRGTQLQHMLENSGAELLVAEATFLSRLELIDQSRIQLTAVLSIGEKEEQPDLLINSTRSAAWQLASSAAPRPLLAPSDPLAILYTSGTTGVSKGVICAHAQYFWWAFHNANILEIVQGDKLLTTLPLFHTNALSTFFQALLTGSSIFVETKFSASGFLRSIQNSGATVTYLLGAMVPILLSTPKTENDNDHGLRVILAPGVPAEAASEFEERFGTVLLDGFASTESNFVIGSPQSERKRGTMGKLRPGFEARIVDELDVEVSIGTPGELLLRASDSFAFATGYFGMPDKTVESWRNLWLHTGDRVIQDVDGYFRFMDRIKDVIRRRGENISSYEVEQAIGTHPAVKNVAVYPVKSELAEDEVMASVILHDNATLTPSELMDHCQPLIAYFAVPRFIDFVNTLPTTENGKIRKFKLRETGITPNTWDREHSGYVLVR</sequence>
<accession>A0ABS4WBD6</accession>
<feature type="domain" description="AMP-binding enzyme C-terminal" evidence="6">
    <location>
        <begin position="442"/>
        <end position="517"/>
    </location>
</feature>
<dbReference type="InterPro" id="IPR000873">
    <property type="entry name" value="AMP-dep_synth/lig_dom"/>
</dbReference>
<evidence type="ECO:0000259" key="6">
    <source>
        <dbReference type="Pfam" id="PF13193"/>
    </source>
</evidence>
<dbReference type="InterPro" id="IPR045851">
    <property type="entry name" value="AMP-bd_C_sf"/>
</dbReference>
<dbReference type="NCBIfam" id="NF004808">
    <property type="entry name" value="PRK06155.1"/>
    <property type="match status" value="1"/>
</dbReference>
<dbReference type="PROSITE" id="PS00455">
    <property type="entry name" value="AMP_BINDING"/>
    <property type="match status" value="1"/>
</dbReference>
<dbReference type="PANTHER" id="PTHR43107:SF15">
    <property type="entry name" value="FATTY ACID TRANSPORT PROTEIN 3, ISOFORM A"/>
    <property type="match status" value="1"/>
</dbReference>
<evidence type="ECO:0000256" key="2">
    <source>
        <dbReference type="ARBA" id="ARBA00022598"/>
    </source>
</evidence>
<proteinExistence type="inferred from homology"/>
<dbReference type="Gene3D" id="3.40.50.12780">
    <property type="entry name" value="N-terminal domain of ligase-like"/>
    <property type="match status" value="1"/>
</dbReference>
<dbReference type="InterPro" id="IPR025110">
    <property type="entry name" value="AMP-bd_C"/>
</dbReference>
<evidence type="ECO:0000259" key="5">
    <source>
        <dbReference type="Pfam" id="PF00501"/>
    </source>
</evidence>
<dbReference type="Pfam" id="PF13193">
    <property type="entry name" value="AMP-binding_C"/>
    <property type="match status" value="1"/>
</dbReference>
<evidence type="ECO:0000313" key="8">
    <source>
        <dbReference type="Proteomes" id="UP000766570"/>
    </source>
</evidence>
<dbReference type="Proteomes" id="UP000766570">
    <property type="component" value="Unassembled WGS sequence"/>
</dbReference>
<keyword evidence="3" id="KW-0547">Nucleotide-binding</keyword>
<gene>
    <name evidence="7" type="ORF">JOF46_001432</name>
</gene>
<comment type="caution">
    <text evidence="7">The sequence shown here is derived from an EMBL/GenBank/DDBJ whole genome shotgun (WGS) entry which is preliminary data.</text>
</comment>
<keyword evidence="8" id="KW-1185">Reference proteome</keyword>
<evidence type="ECO:0000256" key="4">
    <source>
        <dbReference type="ARBA" id="ARBA00022840"/>
    </source>
</evidence>
<keyword evidence="2 7" id="KW-0436">Ligase</keyword>
<dbReference type="InterPro" id="IPR020845">
    <property type="entry name" value="AMP-binding_CS"/>
</dbReference>
<evidence type="ECO:0000256" key="3">
    <source>
        <dbReference type="ARBA" id="ARBA00022741"/>
    </source>
</evidence>
<keyword evidence="4" id="KW-0067">ATP-binding</keyword>
<dbReference type="InterPro" id="IPR042099">
    <property type="entry name" value="ANL_N_sf"/>
</dbReference>